<dbReference type="Proteomes" id="UP001194468">
    <property type="component" value="Unassembled WGS sequence"/>
</dbReference>
<gene>
    <name evidence="1" type="ORF">L210DRAFT_2534683</name>
</gene>
<evidence type="ECO:0000313" key="2">
    <source>
        <dbReference type="Proteomes" id="UP001194468"/>
    </source>
</evidence>
<proteinExistence type="predicted"/>
<sequence>MESGKIYIQSCPPGSRVNASVRGRLDGSQRFPVVTSRLDPVTRLWILFSAVDRTVFPELLSEGKGLTPRCLHALLSAKGEKKERPGSENGWVLKGRSISTGSDIHWGNGIHTRVSLSPFVVYRGTRTQRASHF</sequence>
<protein>
    <submittedName>
        <fullName evidence="1">Uncharacterized protein</fullName>
    </submittedName>
</protein>
<comment type="caution">
    <text evidence="1">The sequence shown here is derived from an EMBL/GenBank/DDBJ whole genome shotgun (WGS) entry which is preliminary data.</text>
</comment>
<organism evidence="1 2">
    <name type="scientific">Boletus edulis BED1</name>
    <dbReference type="NCBI Taxonomy" id="1328754"/>
    <lineage>
        <taxon>Eukaryota</taxon>
        <taxon>Fungi</taxon>
        <taxon>Dikarya</taxon>
        <taxon>Basidiomycota</taxon>
        <taxon>Agaricomycotina</taxon>
        <taxon>Agaricomycetes</taxon>
        <taxon>Agaricomycetidae</taxon>
        <taxon>Boletales</taxon>
        <taxon>Boletineae</taxon>
        <taxon>Boletaceae</taxon>
        <taxon>Boletoideae</taxon>
        <taxon>Boletus</taxon>
    </lineage>
</organism>
<name>A0AAD4BBR6_BOLED</name>
<dbReference type="AlphaFoldDB" id="A0AAD4BBR6"/>
<reference evidence="1" key="1">
    <citation type="submission" date="2019-10" db="EMBL/GenBank/DDBJ databases">
        <authorList>
            <consortium name="DOE Joint Genome Institute"/>
            <person name="Kuo A."/>
            <person name="Miyauchi S."/>
            <person name="Kiss E."/>
            <person name="Drula E."/>
            <person name="Kohler A."/>
            <person name="Sanchez-Garcia M."/>
            <person name="Andreopoulos B."/>
            <person name="Barry K.W."/>
            <person name="Bonito G."/>
            <person name="Buee M."/>
            <person name="Carver A."/>
            <person name="Chen C."/>
            <person name="Cichocki N."/>
            <person name="Clum A."/>
            <person name="Culley D."/>
            <person name="Crous P.W."/>
            <person name="Fauchery L."/>
            <person name="Girlanda M."/>
            <person name="Hayes R."/>
            <person name="Keri Z."/>
            <person name="LaButti K."/>
            <person name="Lipzen A."/>
            <person name="Lombard V."/>
            <person name="Magnuson J."/>
            <person name="Maillard F."/>
            <person name="Morin E."/>
            <person name="Murat C."/>
            <person name="Nolan M."/>
            <person name="Ohm R."/>
            <person name="Pangilinan J."/>
            <person name="Pereira M."/>
            <person name="Perotto S."/>
            <person name="Peter M."/>
            <person name="Riley R."/>
            <person name="Sitrit Y."/>
            <person name="Stielow B."/>
            <person name="Szollosi G."/>
            <person name="Zifcakova L."/>
            <person name="Stursova M."/>
            <person name="Spatafora J.W."/>
            <person name="Tedersoo L."/>
            <person name="Vaario L.-M."/>
            <person name="Yamada A."/>
            <person name="Yan M."/>
            <person name="Wang P."/>
            <person name="Xu J."/>
            <person name="Bruns T."/>
            <person name="Baldrian P."/>
            <person name="Vilgalys R."/>
            <person name="Henrissat B."/>
            <person name="Grigoriev I.V."/>
            <person name="Hibbett D."/>
            <person name="Nagy L.G."/>
            <person name="Martin F.M."/>
        </authorList>
    </citation>
    <scope>NUCLEOTIDE SEQUENCE</scope>
    <source>
        <strain evidence="1">BED1</strain>
    </source>
</reference>
<keyword evidence="2" id="KW-1185">Reference proteome</keyword>
<reference evidence="1" key="2">
    <citation type="journal article" date="2020" name="Nat. Commun.">
        <title>Large-scale genome sequencing of mycorrhizal fungi provides insights into the early evolution of symbiotic traits.</title>
        <authorList>
            <person name="Miyauchi S."/>
            <person name="Kiss E."/>
            <person name="Kuo A."/>
            <person name="Drula E."/>
            <person name="Kohler A."/>
            <person name="Sanchez-Garcia M."/>
            <person name="Morin E."/>
            <person name="Andreopoulos B."/>
            <person name="Barry K.W."/>
            <person name="Bonito G."/>
            <person name="Buee M."/>
            <person name="Carver A."/>
            <person name="Chen C."/>
            <person name="Cichocki N."/>
            <person name="Clum A."/>
            <person name="Culley D."/>
            <person name="Crous P.W."/>
            <person name="Fauchery L."/>
            <person name="Girlanda M."/>
            <person name="Hayes R.D."/>
            <person name="Keri Z."/>
            <person name="LaButti K."/>
            <person name="Lipzen A."/>
            <person name="Lombard V."/>
            <person name="Magnuson J."/>
            <person name="Maillard F."/>
            <person name="Murat C."/>
            <person name="Nolan M."/>
            <person name="Ohm R.A."/>
            <person name="Pangilinan J."/>
            <person name="Pereira M.F."/>
            <person name="Perotto S."/>
            <person name="Peter M."/>
            <person name="Pfister S."/>
            <person name="Riley R."/>
            <person name="Sitrit Y."/>
            <person name="Stielow J.B."/>
            <person name="Szollosi G."/>
            <person name="Zifcakova L."/>
            <person name="Stursova M."/>
            <person name="Spatafora J.W."/>
            <person name="Tedersoo L."/>
            <person name="Vaario L.M."/>
            <person name="Yamada A."/>
            <person name="Yan M."/>
            <person name="Wang P."/>
            <person name="Xu J."/>
            <person name="Bruns T."/>
            <person name="Baldrian P."/>
            <person name="Vilgalys R."/>
            <person name="Dunand C."/>
            <person name="Henrissat B."/>
            <person name="Grigoriev I.V."/>
            <person name="Hibbett D."/>
            <person name="Nagy L.G."/>
            <person name="Martin F.M."/>
        </authorList>
    </citation>
    <scope>NUCLEOTIDE SEQUENCE</scope>
    <source>
        <strain evidence="1">BED1</strain>
    </source>
</reference>
<evidence type="ECO:0000313" key="1">
    <source>
        <dbReference type="EMBL" id="KAF8416552.1"/>
    </source>
</evidence>
<accession>A0AAD4BBR6</accession>
<dbReference type="EMBL" id="WHUW01000253">
    <property type="protein sequence ID" value="KAF8416552.1"/>
    <property type="molecule type" value="Genomic_DNA"/>
</dbReference>